<evidence type="ECO:0000259" key="6">
    <source>
        <dbReference type="Pfam" id="PF16889"/>
    </source>
</evidence>
<sequence length="663" mass="78879">MKKYEWYYNRLKAMSTSEIKYRTKKAIKNKIFKNIKITNDIKFYINNKIKDYIDSLDLEFMTVDLKFCENCIKHRFKIFDTEYYYGTNIDWRLDVKNNIKSKLMLWNKINYRDSEKYGDIKYIFEINKLQQLPVLAFSYKKTKDKRILSEIIYEILSWIDQNPYKMSINWTSSIECSYRNLSILFTYYLLYEDIKDEEVKKAIEKIIYLNGEYIIENLSLYSSANNHYLSELLGLFLTGVMYNSEDKKMKTWIQYSYNELLKEMYKQNNKDGVNKEQAIWYHAAVTDIYILFIKICEIQGFVVEKKYYSLLEKMCEYVMYSYGSCKVQPNVGDRDEEIILKLDIDKKYDYFKSILTSGAIMFKRVDFKFFSGGIDNRNVFLFGSQGIETFNSLKDKNIKLKDKIFVYGGYGYFYDDSSEVKFDFGKLGYLSLAGHGHADCLSFQLFKNGMGFLVDSGTYCYHTKPQWRYYFKSTAAHNTVEVNGQSQSQYGGSFLWLHKADGKLLNYSINDKCSIITASHNGYKKNGVSHIRTLYFVKNKFLLIQDKINNNQKNNFTWNYHLSNECNLYKKEKHYVVTNEKESISIQFYPYKTVETCLGWESYRLNEKHKVIKIKIKIESNEDLVQYTLINLDGKNRFIKNTTEEDWIFEDNNKVINFQEVLV</sequence>
<keyword evidence="2" id="KW-0732">Signal</keyword>
<dbReference type="Pfam" id="PF16889">
    <property type="entry name" value="Hepar_II_III_N"/>
    <property type="match status" value="1"/>
</dbReference>
<feature type="domain" description="Heparinase II/III-like C-terminal" evidence="5">
    <location>
        <begin position="403"/>
        <end position="619"/>
    </location>
</feature>
<dbReference type="SUPFAM" id="SSF48230">
    <property type="entry name" value="Chondroitin AC/alginate lyase"/>
    <property type="match status" value="1"/>
</dbReference>
<dbReference type="GO" id="GO:0042597">
    <property type="term" value="C:periplasmic space"/>
    <property type="evidence" value="ECO:0007669"/>
    <property type="project" value="UniProtKB-SubCell"/>
</dbReference>
<organism evidence="7 8">
    <name type="scientific">Clostridium acidisoli DSM 12555</name>
    <dbReference type="NCBI Taxonomy" id="1121291"/>
    <lineage>
        <taxon>Bacteria</taxon>
        <taxon>Bacillati</taxon>
        <taxon>Bacillota</taxon>
        <taxon>Clostridia</taxon>
        <taxon>Eubacteriales</taxon>
        <taxon>Clostridiaceae</taxon>
        <taxon>Clostridium</taxon>
    </lineage>
</organism>
<dbReference type="Gene3D" id="2.70.98.70">
    <property type="match status" value="1"/>
</dbReference>
<dbReference type="RefSeq" id="WP_084113724.1">
    <property type="nucleotide sequence ID" value="NZ_FWXH01000002.1"/>
</dbReference>
<evidence type="ECO:0000256" key="4">
    <source>
        <dbReference type="ARBA" id="ARBA00023239"/>
    </source>
</evidence>
<keyword evidence="4" id="KW-0456">Lyase</keyword>
<name>A0A1W1X358_9CLOT</name>
<dbReference type="AlphaFoldDB" id="A0A1W1X358"/>
<dbReference type="Pfam" id="PF07940">
    <property type="entry name" value="Hepar_II_III_C"/>
    <property type="match status" value="1"/>
</dbReference>
<evidence type="ECO:0000256" key="2">
    <source>
        <dbReference type="ARBA" id="ARBA00022729"/>
    </source>
</evidence>
<evidence type="ECO:0000313" key="8">
    <source>
        <dbReference type="Proteomes" id="UP000192468"/>
    </source>
</evidence>
<dbReference type="PANTHER" id="PTHR39210:SF1">
    <property type="entry name" value="HEPARIN-SULFATE LYASE"/>
    <property type="match status" value="1"/>
</dbReference>
<keyword evidence="3" id="KW-0574">Periplasm</keyword>
<feature type="domain" description="Heparin-sulfate lyase N-terminal" evidence="6">
    <location>
        <begin position="58"/>
        <end position="334"/>
    </location>
</feature>
<dbReference type="EMBL" id="FWXH01000002">
    <property type="protein sequence ID" value="SMC18337.1"/>
    <property type="molecule type" value="Genomic_DNA"/>
</dbReference>
<proteinExistence type="predicted"/>
<dbReference type="Gene3D" id="1.50.10.100">
    <property type="entry name" value="Chondroitin AC/alginate lyase"/>
    <property type="match status" value="1"/>
</dbReference>
<evidence type="ECO:0000259" key="5">
    <source>
        <dbReference type="Pfam" id="PF07940"/>
    </source>
</evidence>
<accession>A0A1W1X358</accession>
<dbReference type="InterPro" id="IPR031680">
    <property type="entry name" value="Hepar_II_III_N"/>
</dbReference>
<dbReference type="STRING" id="1121291.SAMN02745134_00539"/>
<evidence type="ECO:0000256" key="1">
    <source>
        <dbReference type="ARBA" id="ARBA00004418"/>
    </source>
</evidence>
<gene>
    <name evidence="7" type="ORF">SAMN02745134_00539</name>
</gene>
<protein>
    <submittedName>
        <fullName evidence="7">Heparinase II/III N-terminus</fullName>
    </submittedName>
</protein>
<evidence type="ECO:0000256" key="3">
    <source>
        <dbReference type="ARBA" id="ARBA00022764"/>
    </source>
</evidence>
<keyword evidence="8" id="KW-1185">Reference proteome</keyword>
<comment type="subcellular location">
    <subcellularLocation>
        <location evidence="1">Periplasm</location>
    </subcellularLocation>
</comment>
<reference evidence="7 8" key="1">
    <citation type="submission" date="2017-04" db="EMBL/GenBank/DDBJ databases">
        <authorList>
            <person name="Afonso C.L."/>
            <person name="Miller P.J."/>
            <person name="Scott M.A."/>
            <person name="Spackman E."/>
            <person name="Goraichik I."/>
            <person name="Dimitrov K.M."/>
            <person name="Suarez D.L."/>
            <person name="Swayne D.E."/>
        </authorList>
    </citation>
    <scope>NUCLEOTIDE SEQUENCE [LARGE SCALE GENOMIC DNA]</scope>
    <source>
        <strain evidence="7 8">DSM 12555</strain>
    </source>
</reference>
<dbReference type="OrthoDB" id="7335480at2"/>
<dbReference type="InterPro" id="IPR008929">
    <property type="entry name" value="Chondroitin_lyas"/>
</dbReference>
<dbReference type="PANTHER" id="PTHR39210">
    <property type="entry name" value="HEPARIN-SULFATE LYASE"/>
    <property type="match status" value="1"/>
</dbReference>
<dbReference type="GO" id="GO:0016829">
    <property type="term" value="F:lyase activity"/>
    <property type="evidence" value="ECO:0007669"/>
    <property type="project" value="UniProtKB-KW"/>
</dbReference>
<evidence type="ECO:0000313" key="7">
    <source>
        <dbReference type="EMBL" id="SMC18337.1"/>
    </source>
</evidence>
<dbReference type="InterPro" id="IPR012480">
    <property type="entry name" value="Hepar_II_III_C"/>
</dbReference>
<dbReference type="Proteomes" id="UP000192468">
    <property type="component" value="Unassembled WGS sequence"/>
</dbReference>